<feature type="compositionally biased region" description="Polar residues" evidence="1">
    <location>
        <begin position="172"/>
        <end position="186"/>
    </location>
</feature>
<keyword evidence="2" id="KW-0732">Signal</keyword>
<evidence type="ECO:0000313" key="5">
    <source>
        <dbReference type="RefSeq" id="XP_025404735.1"/>
    </source>
</evidence>
<organism evidence="3">
    <name type="scientific">Sipha flava</name>
    <name type="common">yellow sugarcane aphid</name>
    <dbReference type="NCBI Taxonomy" id="143950"/>
    <lineage>
        <taxon>Eukaryota</taxon>
        <taxon>Metazoa</taxon>
        <taxon>Ecdysozoa</taxon>
        <taxon>Arthropoda</taxon>
        <taxon>Hexapoda</taxon>
        <taxon>Insecta</taxon>
        <taxon>Pterygota</taxon>
        <taxon>Neoptera</taxon>
        <taxon>Paraneoptera</taxon>
        <taxon>Hemiptera</taxon>
        <taxon>Sternorrhyncha</taxon>
        <taxon>Aphidomorpha</taxon>
        <taxon>Aphidoidea</taxon>
        <taxon>Aphididae</taxon>
        <taxon>Sipha</taxon>
    </lineage>
</organism>
<name>A0A2S2QEP3_9HEMI</name>
<feature type="compositionally biased region" description="Low complexity" evidence="1">
    <location>
        <begin position="380"/>
        <end position="399"/>
    </location>
</feature>
<reference evidence="5" key="2">
    <citation type="submission" date="2025-04" db="UniProtKB">
        <authorList>
            <consortium name="RefSeq"/>
        </authorList>
    </citation>
    <scope>IDENTIFICATION</scope>
    <source>
        <tissue evidence="5">Whole body</tissue>
    </source>
</reference>
<dbReference type="GeneID" id="112679234"/>
<dbReference type="RefSeq" id="XP_025404735.1">
    <property type="nucleotide sequence ID" value="XM_025548950.1"/>
</dbReference>
<feature type="region of interest" description="Disordered" evidence="1">
    <location>
        <begin position="380"/>
        <end position="403"/>
    </location>
</feature>
<feature type="region of interest" description="Disordered" evidence="1">
    <location>
        <begin position="282"/>
        <end position="341"/>
    </location>
</feature>
<gene>
    <name evidence="5" type="primary">LOC112679234</name>
    <name evidence="3" type="ORF">g.24019</name>
</gene>
<feature type="signal peptide" evidence="2">
    <location>
        <begin position="1"/>
        <end position="20"/>
    </location>
</feature>
<dbReference type="AlphaFoldDB" id="A0A2S2QEP3"/>
<reference evidence="3" key="1">
    <citation type="submission" date="2018-04" db="EMBL/GenBank/DDBJ databases">
        <title>Transcriptome assembly of Sipha flava.</title>
        <authorList>
            <person name="Scully E.D."/>
            <person name="Geib S.M."/>
            <person name="Palmer N.A."/>
            <person name="Koch K."/>
            <person name="Bradshaw J."/>
            <person name="Heng-Moss T."/>
            <person name="Sarath G."/>
        </authorList>
    </citation>
    <scope>NUCLEOTIDE SEQUENCE</scope>
</reference>
<dbReference type="EMBL" id="GGMS01007014">
    <property type="protein sequence ID" value="MBY76217.1"/>
    <property type="molecule type" value="Transcribed_RNA"/>
</dbReference>
<feature type="compositionally biased region" description="Basic and acidic residues" evidence="1">
    <location>
        <begin position="147"/>
        <end position="158"/>
    </location>
</feature>
<feature type="chain" id="PRO_5044579128" evidence="2">
    <location>
        <begin position="21"/>
        <end position="473"/>
    </location>
</feature>
<proteinExistence type="predicted"/>
<feature type="region of interest" description="Disordered" evidence="1">
    <location>
        <begin position="453"/>
        <end position="473"/>
    </location>
</feature>
<dbReference type="OrthoDB" id="8055574at2759"/>
<evidence type="ECO:0000313" key="4">
    <source>
        <dbReference type="Proteomes" id="UP000694846"/>
    </source>
</evidence>
<protein>
    <submittedName>
        <fullName evidence="5">Protein transport protein SEC31-like</fullName>
    </submittedName>
</protein>
<keyword evidence="4" id="KW-1185">Reference proteome</keyword>
<sequence>MINKTVILQLCVVWLSLTQGAYVPRGQRSAFIPGPPGPAEGFNAVFKSSPSVPLSPQPHFGPAGFGAFNPGVVALPVTGYPDAGFDLGGLQFQFLLAPLSGHPRFPGFGFDVASAGYPLAVPAPQPYPTAASNDLQQLRTLAAEGLRFDPVPRARPADESVTVGQTHVRPVPQTNDASTQSVTPIATTAPPKGSDEQQPRPHYNQVGTASGTIFGIISSAGHGPQQEPQPIRTGGGDSIATSAPPSPGSDSGTEPVPNLALELRPPPYINVPVSDSSFYSAANVPSPQPSSFSTDPAVASSLPHGDGAFSRPPAFDPSVHKSYPTTPRGLGPDAYPTPSVSYTLPSESFRLPAGLTDAHGPKNAPRLPMSPIVVVPEKSYPAEASAPDSSPSPAGAGPDNTVPVLANVYGSSNPVSANTYSESNTIQGSSRSNAFVDGTLYPKLIAGAVFDDSNSIASSPQPPQLHYQPNGTK</sequence>
<feature type="compositionally biased region" description="Polar residues" evidence="1">
    <location>
        <begin position="282"/>
        <end position="294"/>
    </location>
</feature>
<feature type="region of interest" description="Disordered" evidence="1">
    <location>
        <begin position="147"/>
        <end position="263"/>
    </location>
</feature>
<accession>A0A2S2QEP3</accession>
<evidence type="ECO:0000313" key="3">
    <source>
        <dbReference type="EMBL" id="MBY76217.1"/>
    </source>
</evidence>
<evidence type="ECO:0000256" key="1">
    <source>
        <dbReference type="SAM" id="MobiDB-lite"/>
    </source>
</evidence>
<evidence type="ECO:0000256" key="2">
    <source>
        <dbReference type="SAM" id="SignalP"/>
    </source>
</evidence>
<dbReference type="Proteomes" id="UP000694846">
    <property type="component" value="Unplaced"/>
</dbReference>
<feature type="compositionally biased region" description="Polar residues" evidence="1">
    <location>
        <begin position="239"/>
        <end position="252"/>
    </location>
</feature>